<gene>
    <name evidence="2" type="ORF">GCM10010439_56520</name>
</gene>
<dbReference type="Pfam" id="PF02627">
    <property type="entry name" value="CMD"/>
    <property type="match status" value="1"/>
</dbReference>
<evidence type="ECO:0000259" key="1">
    <source>
        <dbReference type="Pfam" id="PF02627"/>
    </source>
</evidence>
<dbReference type="RefSeq" id="WP_344454668.1">
    <property type="nucleotide sequence ID" value="NZ_BAAATZ010000029.1"/>
</dbReference>
<evidence type="ECO:0000313" key="3">
    <source>
        <dbReference type="Proteomes" id="UP001501842"/>
    </source>
</evidence>
<sequence>MTASGEETAARIPPLPKAEWSPEMAEFIGGFRSAVKGDGPDEDRQSGSNLLGTFARYPELAKAFLTFNGHLLYGSTLTARQRELLILRVAALRNCGYEWAQHTILAEKAGLSPEEIARVAEGPDAPGWPPLERALVRAADELLSDGAVGGATWGILAREFDDRQLMDVVFTVGTYELLAMALSSFGVQPEAALVPYLPDSR</sequence>
<dbReference type="InterPro" id="IPR003779">
    <property type="entry name" value="CMD-like"/>
</dbReference>
<proteinExistence type="predicted"/>
<dbReference type="Proteomes" id="UP001501842">
    <property type="component" value="Unassembled WGS sequence"/>
</dbReference>
<dbReference type="EMBL" id="BAAATZ010000029">
    <property type="protein sequence ID" value="GAA2734353.1"/>
    <property type="molecule type" value="Genomic_DNA"/>
</dbReference>
<accession>A0ABN3UK11</accession>
<dbReference type="PANTHER" id="PTHR34846:SF5">
    <property type="entry name" value="CARBOXYMUCONOLACTONE DECARBOXYLASE-LIKE DOMAIN-CONTAINING PROTEIN"/>
    <property type="match status" value="1"/>
</dbReference>
<feature type="domain" description="Carboxymuconolactone decarboxylase-like" evidence="1">
    <location>
        <begin position="58"/>
        <end position="141"/>
    </location>
</feature>
<reference evidence="2 3" key="1">
    <citation type="journal article" date="2019" name="Int. J. Syst. Evol. Microbiol.">
        <title>The Global Catalogue of Microorganisms (GCM) 10K type strain sequencing project: providing services to taxonomists for standard genome sequencing and annotation.</title>
        <authorList>
            <consortium name="The Broad Institute Genomics Platform"/>
            <consortium name="The Broad Institute Genome Sequencing Center for Infectious Disease"/>
            <person name="Wu L."/>
            <person name="Ma J."/>
        </authorList>
    </citation>
    <scope>NUCLEOTIDE SEQUENCE [LARGE SCALE GENOMIC DNA]</scope>
    <source>
        <strain evidence="2 3">JCM 8201</strain>
    </source>
</reference>
<dbReference type="Gene3D" id="1.20.1290.10">
    <property type="entry name" value="AhpD-like"/>
    <property type="match status" value="1"/>
</dbReference>
<dbReference type="InterPro" id="IPR029032">
    <property type="entry name" value="AhpD-like"/>
</dbReference>
<evidence type="ECO:0000313" key="2">
    <source>
        <dbReference type="EMBL" id="GAA2734353.1"/>
    </source>
</evidence>
<dbReference type="PANTHER" id="PTHR34846">
    <property type="entry name" value="4-CARBOXYMUCONOLACTONE DECARBOXYLASE FAMILY PROTEIN (AFU_ORTHOLOGUE AFUA_6G11590)"/>
    <property type="match status" value="1"/>
</dbReference>
<keyword evidence="3" id="KW-1185">Reference proteome</keyword>
<name>A0ABN3UK11_9ACTN</name>
<organism evidence="2 3">
    <name type="scientific">Actinocorallia aurantiaca</name>
    <dbReference type="NCBI Taxonomy" id="46204"/>
    <lineage>
        <taxon>Bacteria</taxon>
        <taxon>Bacillati</taxon>
        <taxon>Actinomycetota</taxon>
        <taxon>Actinomycetes</taxon>
        <taxon>Streptosporangiales</taxon>
        <taxon>Thermomonosporaceae</taxon>
        <taxon>Actinocorallia</taxon>
    </lineage>
</organism>
<protein>
    <submittedName>
        <fullName evidence="2">Carboxymuconolactone decarboxylase family protein</fullName>
    </submittedName>
</protein>
<comment type="caution">
    <text evidence="2">The sequence shown here is derived from an EMBL/GenBank/DDBJ whole genome shotgun (WGS) entry which is preliminary data.</text>
</comment>
<dbReference type="SUPFAM" id="SSF69118">
    <property type="entry name" value="AhpD-like"/>
    <property type="match status" value="1"/>
</dbReference>